<dbReference type="EMBL" id="BAABUK010000002">
    <property type="protein sequence ID" value="GAA5807604.1"/>
    <property type="molecule type" value="Genomic_DNA"/>
</dbReference>
<dbReference type="Pfam" id="PF10505">
    <property type="entry name" value="NARG2_C"/>
    <property type="match status" value="1"/>
</dbReference>
<accession>A0ABP9YL88</accession>
<feature type="region of interest" description="Disordered" evidence="1">
    <location>
        <begin position="132"/>
        <end position="241"/>
    </location>
</feature>
<name>A0ABP9YL88_9FUNG</name>
<dbReference type="InterPro" id="IPR019535">
    <property type="entry name" value="ICE2_C"/>
</dbReference>
<evidence type="ECO:0000313" key="4">
    <source>
        <dbReference type="Proteomes" id="UP001473302"/>
    </source>
</evidence>
<dbReference type="PANTHER" id="PTHR14633">
    <property type="entry name" value="LITTLE ELONGATION COMPLEX SUBUNIT 2"/>
    <property type="match status" value="1"/>
</dbReference>
<evidence type="ECO:0000313" key="3">
    <source>
        <dbReference type="EMBL" id="GAA5807604.1"/>
    </source>
</evidence>
<feature type="compositionally biased region" description="Basic and acidic residues" evidence="1">
    <location>
        <begin position="141"/>
        <end position="152"/>
    </location>
</feature>
<feature type="domain" description="Little elongation complex subunit 2 C-terminal" evidence="2">
    <location>
        <begin position="706"/>
        <end position="893"/>
    </location>
</feature>
<reference evidence="3 4" key="1">
    <citation type="submission" date="2024-04" db="EMBL/GenBank/DDBJ databases">
        <title>genome sequences of Mucor flavus KT1a and Helicostylum pulchrum KT1b strains isolated from the surface of a dry-aged beef.</title>
        <authorList>
            <person name="Toyotome T."/>
            <person name="Hosono M."/>
            <person name="Torimaru M."/>
            <person name="Fukuda K."/>
            <person name="Mikami N."/>
        </authorList>
    </citation>
    <scope>NUCLEOTIDE SEQUENCE [LARGE SCALE GENOMIC DNA]</scope>
    <source>
        <strain evidence="3 4">KT1a</strain>
    </source>
</reference>
<dbReference type="Proteomes" id="UP001473302">
    <property type="component" value="Unassembled WGS sequence"/>
</dbReference>
<proteinExistence type="predicted"/>
<evidence type="ECO:0000256" key="1">
    <source>
        <dbReference type="SAM" id="MobiDB-lite"/>
    </source>
</evidence>
<feature type="compositionally biased region" description="Low complexity" evidence="1">
    <location>
        <begin position="56"/>
        <end position="71"/>
    </location>
</feature>
<feature type="compositionally biased region" description="Low complexity" evidence="1">
    <location>
        <begin position="82"/>
        <end position="96"/>
    </location>
</feature>
<keyword evidence="4" id="KW-1185">Reference proteome</keyword>
<feature type="compositionally biased region" description="Basic and acidic residues" evidence="1">
    <location>
        <begin position="1"/>
        <end position="51"/>
    </location>
</feature>
<sequence>MDENPVKRLQHEDSENLLTPKEESDPESRDLALHFEAEREADQMSVEDNHLPIRGNLTNDSLLLHPLDLSLRSPEASESESESGSGSESESGSESGSESESENESDMEDIITEAYDNIEQIYDNEFVEVDTSNVTSLTHSPDMRHATQREFEQQESEQLEFEQQGSEQQYEREEYEQEEYEQQEHEQQEHEQQEHEQQGHEQQGHEQQGHEQQGHEQQEYEQEDIVPSPVADNTTPRPIDQSYCDLRTLSFDVTEEERIKRNEKLFETGTFFTREAYEAYTLFPPEVVDAELEHIIRLAEQRSNKRPVDQLIDEERQQQEVEYMEEDAEQPYETAESIHELQQQLELIHPAEIVPKIEPIDEVVPPLVTEEQPRKKQKTLGPTVLDTVLTDMLRYNRSQTTASEPSDLEIAAMAAGLDTSSQPSETTCSKFTKEDHVRFLRISEALKTGSTNLSESDIEMYKHMCTEIKREQDNFIKEQRKQICESGVYDVLDEKVEKMVQEYCENENMRLSQYPQFYKYFNLLQMPAPNAVADSSVLSFKHSLLQTGKIAACKASSMETPRRLDLFKKYIFTPPKESDEIDIEEEDDDDDDNDLYYKKKLPPSVSEDKNITQLIQNNDADIVISSECLIAIVELVHDISLDLYIPIKVVAKDNKKILIFDRPLPREEMTAREKNNLVYDVVFKSLCLDWPNRHDISLVPEGNIDKQNDQEENLQYNMWKFGDMNILIRHQIDGELIENATKKPGSKDRRVYLTSKLDYQIHQGREEIIAPIERSRNWLRSYVGGHATVIEGRIDVVNNRLVRIDRKEMVDIMGGQWRPKLESELLRHTFSKLRKMLLAPGNYLLQHKKDDRNFLIFQASEKTGDLDLSLKKINPTLIKSEKSYIPAWSAIENQIPWTFSPK</sequence>
<feature type="region of interest" description="Disordered" evidence="1">
    <location>
        <begin position="1"/>
        <end position="112"/>
    </location>
</feature>
<evidence type="ECO:0000259" key="2">
    <source>
        <dbReference type="Pfam" id="PF10505"/>
    </source>
</evidence>
<gene>
    <name evidence="3" type="ORF">MFLAVUS_000972</name>
</gene>
<comment type="caution">
    <text evidence="3">The sequence shown here is derived from an EMBL/GenBank/DDBJ whole genome shotgun (WGS) entry which is preliminary data.</text>
</comment>
<feature type="compositionally biased region" description="Acidic residues" evidence="1">
    <location>
        <begin position="97"/>
        <end position="111"/>
    </location>
</feature>
<organism evidence="3 4">
    <name type="scientific">Mucor flavus</name>
    <dbReference type="NCBI Taxonomy" id="439312"/>
    <lineage>
        <taxon>Eukaryota</taxon>
        <taxon>Fungi</taxon>
        <taxon>Fungi incertae sedis</taxon>
        <taxon>Mucoromycota</taxon>
        <taxon>Mucoromycotina</taxon>
        <taxon>Mucoromycetes</taxon>
        <taxon>Mucorales</taxon>
        <taxon>Mucorineae</taxon>
        <taxon>Mucoraceae</taxon>
        <taxon>Mucor</taxon>
    </lineage>
</organism>
<dbReference type="PANTHER" id="PTHR14633:SF3">
    <property type="entry name" value="LITTLE ELONGATION COMPLEX SUBUNIT 2"/>
    <property type="match status" value="1"/>
</dbReference>
<protein>
    <recommendedName>
        <fullName evidence="2">Little elongation complex subunit 2 C-terminal domain-containing protein</fullName>
    </recommendedName>
</protein>
<feature type="compositionally biased region" description="Basic and acidic residues" evidence="1">
    <location>
        <begin position="182"/>
        <end position="218"/>
    </location>
</feature>